<feature type="repeat" description="TPR" evidence="3">
    <location>
        <begin position="218"/>
        <end position="251"/>
    </location>
</feature>
<feature type="region of interest" description="Disordered" evidence="4">
    <location>
        <begin position="822"/>
        <end position="846"/>
    </location>
</feature>
<dbReference type="Pfam" id="PF13424">
    <property type="entry name" value="TPR_12"/>
    <property type="match status" value="4"/>
</dbReference>
<protein>
    <submittedName>
        <fullName evidence="6">Tetratricopeptide repeat protein</fullName>
    </submittedName>
</protein>
<name>A0AAP5I461_9CYAN</name>
<dbReference type="Pfam" id="PF12770">
    <property type="entry name" value="CHAT"/>
    <property type="match status" value="1"/>
</dbReference>
<dbReference type="RefSeq" id="WP_208350817.1">
    <property type="nucleotide sequence ID" value="NZ_JAALHA020000002.1"/>
</dbReference>
<evidence type="ECO:0000256" key="2">
    <source>
        <dbReference type="ARBA" id="ARBA00022803"/>
    </source>
</evidence>
<dbReference type="Proteomes" id="UP000667802">
    <property type="component" value="Unassembled WGS sequence"/>
</dbReference>
<keyword evidence="2 3" id="KW-0802">TPR repeat</keyword>
<dbReference type="Gene3D" id="1.25.40.10">
    <property type="entry name" value="Tetratricopeptide repeat domain"/>
    <property type="match status" value="4"/>
</dbReference>
<organism evidence="6 7">
    <name type="scientific">Aetokthonos hydrillicola Thurmond2011</name>
    <dbReference type="NCBI Taxonomy" id="2712845"/>
    <lineage>
        <taxon>Bacteria</taxon>
        <taxon>Bacillati</taxon>
        <taxon>Cyanobacteriota</taxon>
        <taxon>Cyanophyceae</taxon>
        <taxon>Nostocales</taxon>
        <taxon>Hapalosiphonaceae</taxon>
        <taxon>Aetokthonos</taxon>
    </lineage>
</organism>
<sequence>MKNPQDFALASQQCRYLYEQGRYEEALTLAIQIRDSTLKHLGRNHPYYAKSLLNLAGFYYLLGRNNEANEVHQELQNIQSQTAHEEDPSHVINSMNNRAEQCRVEGKYEEAEQIFQQALQLGRRTLGEQHPLILQCQANLASVYYERGQYNEAEHLLLQVDEIHRQIGRNSPQEDAQILSTLASIFHAKGDYTKAIEFQHKGLQTLRQGFSNKHPFVGKLLNNLAALYKEVGRYKEAIVHYQEAIDILCQRLGEQHPDFATSLNNLSELYSSMGNYEDAEPLLRQAMEIQRQIKPNHRDFATSLNNLADLYRDMGRYSEAEPLRQEALEIFRRALGDNSQNHPDLANYLCNSAVLHEAKGKYDKALSLYRQALEIQREILGENHTDTANTLSSLAELYRKLNDYNSAMDLLPKALDIKRRVLGENHPEVARMLNNLALIATNLREYTFAQELYKEALSIYRQVFGRNNPEFATILSNLANLHQATGNYAVAEMRCRQVLKIRHKILGEQHFDFASSLNNLAEIYRATGNYADAEPLYQQALKILHQTVGETHSDVATLLDNLSKLYVATGKSTEALDLIQEIAAIDDRMVEQVFSSVSERQRLLYLLKLQSHISGFLSLIVHSFSNSQSALGMALDLVLKRKAIAAEALAVQRDAVLSGRYPTLRDKLQDLATLRMQIAYKVMAGSAVDENLQTHQELLAQWEKQREQLEVELAGQIPEMRLNQQFKSANRHLIALALPKESMLVEFIRFRMFNFNAVRAQEEIEWGKSRYLAFVIAAGKPDIVEMIDLGEAEIIEQKITEFRELITAEIKRYDRKISDINAQDTKPQEEDMRYGRPSPSSLTNSNTNSGVALRQILFDPLKPAIRSCKKLFIAPDADLNRLPFEVLPISEERQLIDEYQIVYLSTGRDLLRFGSTPLSQSSKPFVVADPDFDLCSETSVKSRETTEAFGSQSRDFERSKLHFGQLHGTRFEGEQIAKMLGVQPFLGKEALETRLKTFRSPYIVHIATHGFFLNDQEYNLNQETIGQSDRLSQQNLENPLLRSGLALAGANTWLNKGFLPEEAEDGILTAEDVSGLDLLNTELVVLSACETGLGAVQAGEGVFGLRRAFVLAGAKTLVMSLWKVPDQQTQELMTDFYRRLLQGEPRAEALRMAQLSMKSRYPHSYYWGAFICQGNPEPLLNPLTSFVSRNATETSV</sequence>
<dbReference type="InterPro" id="IPR024983">
    <property type="entry name" value="CHAT_dom"/>
</dbReference>
<evidence type="ECO:0000256" key="3">
    <source>
        <dbReference type="PROSITE-ProRule" id="PRU00339"/>
    </source>
</evidence>
<feature type="domain" description="CHAT" evidence="5">
    <location>
        <begin position="849"/>
        <end position="1175"/>
    </location>
</feature>
<dbReference type="EMBL" id="JAALHA020000002">
    <property type="protein sequence ID" value="MDR9894419.1"/>
    <property type="molecule type" value="Genomic_DNA"/>
</dbReference>
<feature type="repeat" description="TPR" evidence="3">
    <location>
        <begin position="260"/>
        <end position="293"/>
    </location>
</feature>
<dbReference type="PANTHER" id="PTHR45641:SF19">
    <property type="entry name" value="NEPHROCYSTIN-3"/>
    <property type="match status" value="1"/>
</dbReference>
<dbReference type="PRINTS" id="PR00381">
    <property type="entry name" value="KINESINLIGHT"/>
</dbReference>
<keyword evidence="7" id="KW-1185">Reference proteome</keyword>
<dbReference type="PROSITE" id="PS50005">
    <property type="entry name" value="TPR"/>
    <property type="match status" value="5"/>
</dbReference>
<evidence type="ECO:0000313" key="6">
    <source>
        <dbReference type="EMBL" id="MDR9894419.1"/>
    </source>
</evidence>
<dbReference type="PANTHER" id="PTHR45641">
    <property type="entry name" value="TETRATRICOPEPTIDE REPEAT PROTEIN (AFU_ORTHOLOGUE AFUA_6G03870)"/>
    <property type="match status" value="1"/>
</dbReference>
<keyword evidence="1" id="KW-0677">Repeat</keyword>
<evidence type="ECO:0000259" key="5">
    <source>
        <dbReference type="Pfam" id="PF12770"/>
    </source>
</evidence>
<accession>A0AAP5I461</accession>
<proteinExistence type="predicted"/>
<feature type="repeat" description="TPR" evidence="3">
    <location>
        <begin position="346"/>
        <end position="379"/>
    </location>
</feature>
<dbReference type="SMART" id="SM00028">
    <property type="entry name" value="TPR"/>
    <property type="match status" value="13"/>
</dbReference>
<reference evidence="7" key="1">
    <citation type="journal article" date="2021" name="Science">
        <title>Hunting the eagle killer: A cyanobacterial neurotoxin causes vacuolar myelinopathy.</title>
        <authorList>
            <person name="Breinlinger S."/>
            <person name="Phillips T.J."/>
            <person name="Haram B.N."/>
            <person name="Mares J."/>
            <person name="Martinez Yerena J.A."/>
            <person name="Hrouzek P."/>
            <person name="Sobotka R."/>
            <person name="Henderson W.M."/>
            <person name="Schmieder P."/>
            <person name="Williams S.M."/>
            <person name="Lauderdale J.D."/>
            <person name="Wilde H.D."/>
            <person name="Gerrin W."/>
            <person name="Kust A."/>
            <person name="Washington J.W."/>
            <person name="Wagner C."/>
            <person name="Geier B."/>
            <person name="Liebeke M."/>
            <person name="Enke H."/>
            <person name="Niedermeyer T.H.J."/>
            <person name="Wilde S.B."/>
        </authorList>
    </citation>
    <scope>NUCLEOTIDE SEQUENCE [LARGE SCALE GENOMIC DNA]</scope>
    <source>
        <strain evidence="7">Thurmond2011</strain>
    </source>
</reference>
<dbReference type="InterPro" id="IPR011990">
    <property type="entry name" value="TPR-like_helical_dom_sf"/>
</dbReference>
<dbReference type="Pfam" id="PF13374">
    <property type="entry name" value="TPR_10"/>
    <property type="match status" value="4"/>
</dbReference>
<evidence type="ECO:0000256" key="4">
    <source>
        <dbReference type="SAM" id="MobiDB-lite"/>
    </source>
</evidence>
<dbReference type="InterPro" id="IPR019734">
    <property type="entry name" value="TPR_rpt"/>
</dbReference>
<feature type="compositionally biased region" description="Low complexity" evidence="4">
    <location>
        <begin position="837"/>
        <end position="846"/>
    </location>
</feature>
<evidence type="ECO:0000313" key="7">
    <source>
        <dbReference type="Proteomes" id="UP000667802"/>
    </source>
</evidence>
<comment type="caution">
    <text evidence="6">The sequence shown here is derived from an EMBL/GenBank/DDBJ whole genome shotgun (WGS) entry which is preliminary data.</text>
</comment>
<dbReference type="SUPFAM" id="SSF48452">
    <property type="entry name" value="TPR-like"/>
    <property type="match status" value="4"/>
</dbReference>
<gene>
    <name evidence="6" type="ORF">G7B40_007515</name>
</gene>
<feature type="repeat" description="TPR" evidence="3">
    <location>
        <begin position="388"/>
        <end position="421"/>
    </location>
</feature>
<feature type="repeat" description="TPR" evidence="3">
    <location>
        <begin position="514"/>
        <end position="547"/>
    </location>
</feature>
<dbReference type="AlphaFoldDB" id="A0AAP5I461"/>
<evidence type="ECO:0000256" key="1">
    <source>
        <dbReference type="ARBA" id="ARBA00022737"/>
    </source>
</evidence>